<dbReference type="GO" id="GO:0006629">
    <property type="term" value="P:lipid metabolic process"/>
    <property type="evidence" value="ECO:0007669"/>
    <property type="project" value="InterPro"/>
</dbReference>
<feature type="transmembrane region" description="Helical" evidence="1">
    <location>
        <begin position="80"/>
        <end position="99"/>
    </location>
</feature>
<reference evidence="3 4" key="1">
    <citation type="submission" date="2019-02" db="EMBL/GenBank/DDBJ databases">
        <title>Deep-cultivation of Planctomycetes and their phenomic and genomic characterization uncovers novel biology.</title>
        <authorList>
            <person name="Wiegand S."/>
            <person name="Jogler M."/>
            <person name="Boedeker C."/>
            <person name="Pinto D."/>
            <person name="Vollmers J."/>
            <person name="Rivas-Marin E."/>
            <person name="Kohn T."/>
            <person name="Peeters S.H."/>
            <person name="Heuer A."/>
            <person name="Rast P."/>
            <person name="Oberbeckmann S."/>
            <person name="Bunk B."/>
            <person name="Jeske O."/>
            <person name="Meyerdierks A."/>
            <person name="Storesund J.E."/>
            <person name="Kallscheuer N."/>
            <person name="Luecker S."/>
            <person name="Lage O.M."/>
            <person name="Pohl T."/>
            <person name="Merkel B.J."/>
            <person name="Hornburger P."/>
            <person name="Mueller R.-W."/>
            <person name="Bruemmer F."/>
            <person name="Labrenz M."/>
            <person name="Spormann A.M."/>
            <person name="Op Den Camp H."/>
            <person name="Overmann J."/>
            <person name="Amann R."/>
            <person name="Jetten M.S.M."/>
            <person name="Mascher T."/>
            <person name="Medema M.H."/>
            <person name="Devos D.P."/>
            <person name="Kaster A.-K."/>
            <person name="Ovreas L."/>
            <person name="Rohde M."/>
            <person name="Galperin M.Y."/>
            <person name="Jogler C."/>
        </authorList>
    </citation>
    <scope>NUCLEOTIDE SEQUENCE [LARGE SCALE GENOMIC DNA]</scope>
    <source>
        <strain evidence="3 4">KOR34</strain>
    </source>
</reference>
<evidence type="ECO:0000313" key="4">
    <source>
        <dbReference type="Proteomes" id="UP000316714"/>
    </source>
</evidence>
<dbReference type="EMBL" id="SIHJ01000001">
    <property type="protein sequence ID" value="TWT37583.1"/>
    <property type="molecule type" value="Genomic_DNA"/>
</dbReference>
<organism evidence="3 4">
    <name type="scientific">Posidoniimonas corsicana</name>
    <dbReference type="NCBI Taxonomy" id="1938618"/>
    <lineage>
        <taxon>Bacteria</taxon>
        <taxon>Pseudomonadati</taxon>
        <taxon>Planctomycetota</taxon>
        <taxon>Planctomycetia</taxon>
        <taxon>Pirellulales</taxon>
        <taxon>Lacipirellulaceae</taxon>
        <taxon>Posidoniimonas</taxon>
    </lineage>
</organism>
<feature type="transmembrane region" description="Helical" evidence="1">
    <location>
        <begin position="133"/>
        <end position="155"/>
    </location>
</feature>
<keyword evidence="1" id="KW-0812">Transmembrane</keyword>
<feature type="transmembrane region" description="Helical" evidence="1">
    <location>
        <begin position="20"/>
        <end position="37"/>
    </location>
</feature>
<keyword evidence="1" id="KW-0472">Membrane</keyword>
<comment type="caution">
    <text evidence="3">The sequence shown here is derived from an EMBL/GenBank/DDBJ whole genome shotgun (WGS) entry which is preliminary data.</text>
</comment>
<keyword evidence="1" id="KW-1133">Transmembrane helix</keyword>
<keyword evidence="4" id="KW-1185">Reference proteome</keyword>
<evidence type="ECO:0000259" key="2">
    <source>
        <dbReference type="Pfam" id="PF00487"/>
    </source>
</evidence>
<dbReference type="RefSeq" id="WP_146564911.1">
    <property type="nucleotide sequence ID" value="NZ_SIHJ01000001.1"/>
</dbReference>
<sequence>MSITTFTEEESRAIANRRTALRFLFFPLQIAAMVLIAHPWPGDHWSVQAFWVLVTSYLMFCWTSCFHETAHQTLFLSHRLSVALGRVLGWLMLVPYTAYRETHIRHHAYLNKPSDWELWPYSDPDSPLWFRRVFVWLDLLAGVFTAPVVYARIFFHRDSPLKPDQRRAVRWEYVGMALFWAAILGYVAYCNAWTTFLLVYVLPYYLAGVYQNGRKLTEHLGMISYDPMLGTRTVVGKSLWTKLCTFLNFDIFVHGPHHRHPRVSHDQLEKLTQEYVAAAEDGSLPIFRTYGAAVRDMAPWMVRNPGVGVNVGAAPPGASRRGEVDNFVADVTTEVLNA</sequence>
<dbReference type="InterPro" id="IPR005804">
    <property type="entry name" value="FA_desaturase_dom"/>
</dbReference>
<protein>
    <submittedName>
        <fullName evidence="3">Fatty acid desaturase</fullName>
    </submittedName>
</protein>
<accession>A0A5C5VHV4</accession>
<feature type="domain" description="Fatty acid desaturase" evidence="2">
    <location>
        <begin position="44"/>
        <end position="288"/>
    </location>
</feature>
<name>A0A5C5VHV4_9BACT</name>
<gene>
    <name evidence="3" type="ORF">KOR34_25370</name>
</gene>
<evidence type="ECO:0000313" key="3">
    <source>
        <dbReference type="EMBL" id="TWT37583.1"/>
    </source>
</evidence>
<dbReference type="Proteomes" id="UP000316714">
    <property type="component" value="Unassembled WGS sequence"/>
</dbReference>
<dbReference type="AlphaFoldDB" id="A0A5C5VHV4"/>
<evidence type="ECO:0000256" key="1">
    <source>
        <dbReference type="SAM" id="Phobius"/>
    </source>
</evidence>
<feature type="transmembrane region" description="Helical" evidence="1">
    <location>
        <begin position="49"/>
        <end position="68"/>
    </location>
</feature>
<dbReference type="Pfam" id="PF00487">
    <property type="entry name" value="FA_desaturase"/>
    <property type="match status" value="1"/>
</dbReference>
<feature type="transmembrane region" description="Helical" evidence="1">
    <location>
        <begin position="176"/>
        <end position="206"/>
    </location>
</feature>
<dbReference type="OrthoDB" id="214298at2"/>
<proteinExistence type="predicted"/>